<proteinExistence type="predicted"/>
<gene>
    <name evidence="2" type="ORF">Purlil1_12690</name>
</gene>
<accession>A0ABR0BG55</accession>
<dbReference type="Pfam" id="PF02826">
    <property type="entry name" value="2-Hacid_dh_C"/>
    <property type="match status" value="1"/>
</dbReference>
<organism evidence="2 3">
    <name type="scientific">Purpureocillium lilacinum</name>
    <name type="common">Paecilomyces lilacinus</name>
    <dbReference type="NCBI Taxonomy" id="33203"/>
    <lineage>
        <taxon>Eukaryota</taxon>
        <taxon>Fungi</taxon>
        <taxon>Dikarya</taxon>
        <taxon>Ascomycota</taxon>
        <taxon>Pezizomycotina</taxon>
        <taxon>Sordariomycetes</taxon>
        <taxon>Hypocreomycetidae</taxon>
        <taxon>Hypocreales</taxon>
        <taxon>Ophiocordycipitaceae</taxon>
        <taxon>Purpureocillium</taxon>
    </lineage>
</organism>
<dbReference type="InterPro" id="IPR036291">
    <property type="entry name" value="NAD(P)-bd_dom_sf"/>
</dbReference>
<reference evidence="2 3" key="1">
    <citation type="journal article" date="2024" name="Microbiol. Resour. Announc.">
        <title>Genome annotations for the ascomycete fungi Trichoderma harzianum, Trichoderma aggressivum, and Purpureocillium lilacinum.</title>
        <authorList>
            <person name="Beijen E.P.W."/>
            <person name="Ohm R.A."/>
        </authorList>
    </citation>
    <scope>NUCLEOTIDE SEQUENCE [LARGE SCALE GENOMIC DNA]</scope>
    <source>
        <strain evidence="2 3">CBS 150709</strain>
    </source>
</reference>
<dbReference type="Proteomes" id="UP001287286">
    <property type="component" value="Unassembled WGS sequence"/>
</dbReference>
<comment type="caution">
    <text evidence="2">The sequence shown here is derived from an EMBL/GenBank/DDBJ whole genome shotgun (WGS) entry which is preliminary data.</text>
</comment>
<dbReference type="InterPro" id="IPR006140">
    <property type="entry name" value="D-isomer_DH_NAD-bd"/>
</dbReference>
<sequence>MPSDRATTKLRLLVIGFGDRAVTRYAKEFERVGSCDLMARMLDAATYDELITKVPALMHGSRPIDACIVSVGVAHFQPFESKFLQLLLHNCRIVISMAPGCRSSAVERVKRNSAAHCNSTSPSNVPNRPDEATLKLVITLVLGSVQSFLYAVKDFHNELLWNNAALARDPPGTVLGIAGMGSVGKHLAQQAALHGVRIKYSDRRRLSIDDEAAYNAWYCHSVQDLLWESDVVCDCVMTDPVGASTTCNLLL</sequence>
<dbReference type="EMBL" id="JAWRVI010000123">
    <property type="protein sequence ID" value="KAK4075260.1"/>
    <property type="molecule type" value="Genomic_DNA"/>
</dbReference>
<feature type="domain" description="D-isomer specific 2-hydroxyacid dehydrogenase NAD-binding" evidence="1">
    <location>
        <begin position="141"/>
        <end position="233"/>
    </location>
</feature>
<evidence type="ECO:0000313" key="3">
    <source>
        <dbReference type="Proteomes" id="UP001287286"/>
    </source>
</evidence>
<keyword evidence="3" id="KW-1185">Reference proteome</keyword>
<dbReference type="Gene3D" id="3.40.50.720">
    <property type="entry name" value="NAD(P)-binding Rossmann-like Domain"/>
    <property type="match status" value="2"/>
</dbReference>
<dbReference type="SUPFAM" id="SSF51735">
    <property type="entry name" value="NAD(P)-binding Rossmann-fold domains"/>
    <property type="match status" value="1"/>
</dbReference>
<evidence type="ECO:0000313" key="2">
    <source>
        <dbReference type="EMBL" id="KAK4075260.1"/>
    </source>
</evidence>
<evidence type="ECO:0000259" key="1">
    <source>
        <dbReference type="Pfam" id="PF02826"/>
    </source>
</evidence>
<name>A0ABR0BG55_PURLI</name>
<protein>
    <recommendedName>
        <fullName evidence="1">D-isomer specific 2-hydroxyacid dehydrogenase NAD-binding domain-containing protein</fullName>
    </recommendedName>
</protein>